<feature type="non-terminal residue" evidence="1">
    <location>
        <position position="48"/>
    </location>
</feature>
<dbReference type="AlphaFoldDB" id="A0AAV0NFN9"/>
<comment type="caution">
    <text evidence="1">The sequence shown here is derived from an EMBL/GenBank/DDBJ whole genome shotgun (WGS) entry which is preliminary data.</text>
</comment>
<name>A0AAV0NFN9_9ROSI</name>
<gene>
    <name evidence="1" type="ORF">LITE_LOCUS33043</name>
</gene>
<organism evidence="1 2">
    <name type="scientific">Linum tenue</name>
    <dbReference type="NCBI Taxonomy" id="586396"/>
    <lineage>
        <taxon>Eukaryota</taxon>
        <taxon>Viridiplantae</taxon>
        <taxon>Streptophyta</taxon>
        <taxon>Embryophyta</taxon>
        <taxon>Tracheophyta</taxon>
        <taxon>Spermatophyta</taxon>
        <taxon>Magnoliopsida</taxon>
        <taxon>eudicotyledons</taxon>
        <taxon>Gunneridae</taxon>
        <taxon>Pentapetalae</taxon>
        <taxon>rosids</taxon>
        <taxon>fabids</taxon>
        <taxon>Malpighiales</taxon>
        <taxon>Linaceae</taxon>
        <taxon>Linum</taxon>
    </lineage>
</organism>
<dbReference type="Proteomes" id="UP001154282">
    <property type="component" value="Unassembled WGS sequence"/>
</dbReference>
<evidence type="ECO:0000313" key="1">
    <source>
        <dbReference type="EMBL" id="CAI0457223.1"/>
    </source>
</evidence>
<reference evidence="1" key="1">
    <citation type="submission" date="2022-08" db="EMBL/GenBank/DDBJ databases">
        <authorList>
            <person name="Gutierrez-Valencia J."/>
        </authorList>
    </citation>
    <scope>NUCLEOTIDE SEQUENCE</scope>
</reference>
<proteinExistence type="predicted"/>
<sequence>MITPMEKTRCVGNQTRNNRRGLFKRRETSSLYSLMRGRALDGFLYLIK</sequence>
<evidence type="ECO:0000313" key="2">
    <source>
        <dbReference type="Proteomes" id="UP001154282"/>
    </source>
</evidence>
<dbReference type="EMBL" id="CAMGYJ010000008">
    <property type="protein sequence ID" value="CAI0457223.1"/>
    <property type="molecule type" value="Genomic_DNA"/>
</dbReference>
<keyword evidence="2" id="KW-1185">Reference proteome</keyword>
<accession>A0AAV0NFN9</accession>
<protein>
    <submittedName>
        <fullName evidence="1">Uncharacterized protein</fullName>
    </submittedName>
</protein>